<dbReference type="PANTHER" id="PTHR42085">
    <property type="entry name" value="F-BOX DOMAIN-CONTAINING PROTEIN"/>
    <property type="match status" value="1"/>
</dbReference>
<dbReference type="Proteomes" id="UP000215127">
    <property type="component" value="Chromosome 6"/>
</dbReference>
<accession>A0A1X7RVK0</accession>
<sequence>MTLRKFALDYSHGCTVEELREFYRQRTGNLRREMGRSKCIRKLRKLDSEQTFRFLDLIPEIRNAIYDIALCHNDERATVLEVQAKENLDDAAIDALGASSASPALLAVNKQINSEARECLISNSTATYLPESTLFFDYGEVKYPATISRITVFLPMTLKLARCYGEQLPRKYQDWLSHVIRAHREIQTLKFVLLGDQRIPDQEMQEQILECLGPYMDDQADDRTILELVGFGNLEYMWNEERDLAKQWESARRVKCQCSFCSM</sequence>
<evidence type="ECO:0000313" key="1">
    <source>
        <dbReference type="EMBL" id="SMQ51484.1"/>
    </source>
</evidence>
<organism evidence="1 2">
    <name type="scientific">Zymoseptoria tritici (strain ST99CH_3D7)</name>
    <dbReference type="NCBI Taxonomy" id="1276538"/>
    <lineage>
        <taxon>Eukaryota</taxon>
        <taxon>Fungi</taxon>
        <taxon>Dikarya</taxon>
        <taxon>Ascomycota</taxon>
        <taxon>Pezizomycotina</taxon>
        <taxon>Dothideomycetes</taxon>
        <taxon>Dothideomycetidae</taxon>
        <taxon>Mycosphaerellales</taxon>
        <taxon>Mycosphaerellaceae</taxon>
        <taxon>Zymoseptoria</taxon>
    </lineage>
</organism>
<protein>
    <submittedName>
        <fullName evidence="1">Uncharacterized protein</fullName>
    </submittedName>
</protein>
<evidence type="ECO:0000313" key="2">
    <source>
        <dbReference type="Proteomes" id="UP000215127"/>
    </source>
</evidence>
<dbReference type="AlphaFoldDB" id="A0A1X7RVK0"/>
<proteinExistence type="predicted"/>
<gene>
    <name evidence="1" type="ORF">ZT3D7_G6637</name>
</gene>
<dbReference type="EMBL" id="LT853697">
    <property type="protein sequence ID" value="SMQ51484.1"/>
    <property type="molecule type" value="Genomic_DNA"/>
</dbReference>
<reference evidence="1 2" key="1">
    <citation type="submission" date="2016-06" db="EMBL/GenBank/DDBJ databases">
        <authorList>
            <person name="Kjaerup R.B."/>
            <person name="Dalgaard T.S."/>
            <person name="Juul-Madsen H.R."/>
        </authorList>
    </citation>
    <scope>NUCLEOTIDE SEQUENCE [LARGE SCALE GENOMIC DNA]</scope>
</reference>
<dbReference type="InterPro" id="IPR038883">
    <property type="entry name" value="AN11006-like"/>
</dbReference>
<dbReference type="PANTHER" id="PTHR42085:SF8">
    <property type="entry name" value="F-BOX DOMAIN-CONTAINING PROTEIN"/>
    <property type="match status" value="1"/>
</dbReference>
<keyword evidence="2" id="KW-1185">Reference proteome</keyword>
<name>A0A1X7RVK0_ZYMT9</name>